<dbReference type="EMBL" id="PVTE01000035">
    <property type="protein sequence ID" value="PRY27006.1"/>
    <property type="molecule type" value="Genomic_DNA"/>
</dbReference>
<dbReference type="PANTHER" id="PTHR30007:SF0">
    <property type="entry name" value="TRANSPOSASE"/>
    <property type="match status" value="1"/>
</dbReference>
<name>A0A2T0S0Q2_9BACT</name>
<keyword evidence="3" id="KW-1185">Reference proteome</keyword>
<comment type="caution">
    <text evidence="2">The sequence shown here is derived from an EMBL/GenBank/DDBJ whole genome shotgun (WGS) entry which is preliminary data.</text>
</comment>
<accession>A0A2T0S0Q2</accession>
<reference evidence="2 3" key="1">
    <citation type="submission" date="2018-03" db="EMBL/GenBank/DDBJ databases">
        <title>Genomic Encyclopedia of Archaeal and Bacterial Type Strains, Phase II (KMG-II): from individual species to whole genera.</title>
        <authorList>
            <person name="Goeker M."/>
        </authorList>
    </citation>
    <scope>NUCLEOTIDE SEQUENCE [LARGE SCALE GENOMIC DNA]</scope>
    <source>
        <strain evidence="2 3">DSM 28354</strain>
    </source>
</reference>
<dbReference type="PANTHER" id="PTHR30007">
    <property type="entry name" value="PHP DOMAIN PROTEIN"/>
    <property type="match status" value="1"/>
</dbReference>
<dbReference type="Proteomes" id="UP000238375">
    <property type="component" value="Unassembled WGS sequence"/>
</dbReference>
<dbReference type="AlphaFoldDB" id="A0A2T0S0Q2"/>
<organism evidence="2 3">
    <name type="scientific">Spirosoma oryzae</name>
    <dbReference type="NCBI Taxonomy" id="1469603"/>
    <lineage>
        <taxon>Bacteria</taxon>
        <taxon>Pseudomonadati</taxon>
        <taxon>Bacteroidota</taxon>
        <taxon>Cytophagia</taxon>
        <taxon>Cytophagales</taxon>
        <taxon>Cytophagaceae</taxon>
        <taxon>Spirosoma</taxon>
    </lineage>
</organism>
<protein>
    <submittedName>
        <fullName evidence="2">Putative transposase of IS4/5 family DUF4096</fullName>
    </submittedName>
</protein>
<evidence type="ECO:0000259" key="1">
    <source>
        <dbReference type="Pfam" id="PF13340"/>
    </source>
</evidence>
<dbReference type="Pfam" id="PF13340">
    <property type="entry name" value="DUF4096"/>
    <property type="match status" value="1"/>
</dbReference>
<gene>
    <name evidence="2" type="ORF">CLV58_1358</name>
</gene>
<feature type="domain" description="Insertion element IS402-like" evidence="1">
    <location>
        <begin position="1"/>
        <end position="40"/>
    </location>
</feature>
<sequence length="136" mass="15587">MEAIFYLTKNGLIRRDLPEGFPPWQTVYYYFRKWSKDDTCLLIANELSMLHRQKAGKNPLPTVAIIDAQSVKNSATATQQIGFDGGKLSNGRKRFPIVDTMGHLLGRMCDRLTSLMVKRGWFVGKKLSISIRYWTT</sequence>
<evidence type="ECO:0000313" key="3">
    <source>
        <dbReference type="Proteomes" id="UP000238375"/>
    </source>
</evidence>
<dbReference type="InterPro" id="IPR025161">
    <property type="entry name" value="IS402-like_dom"/>
</dbReference>
<proteinExistence type="predicted"/>
<evidence type="ECO:0000313" key="2">
    <source>
        <dbReference type="EMBL" id="PRY27006.1"/>
    </source>
</evidence>